<organism evidence="1 2">
    <name type="scientific">Nitratireductor indicus C115</name>
    <dbReference type="NCBI Taxonomy" id="1231190"/>
    <lineage>
        <taxon>Bacteria</taxon>
        <taxon>Pseudomonadati</taxon>
        <taxon>Pseudomonadota</taxon>
        <taxon>Alphaproteobacteria</taxon>
        <taxon>Hyphomicrobiales</taxon>
        <taxon>Phyllobacteriaceae</taxon>
        <taxon>Nitratireductor</taxon>
    </lineage>
</organism>
<dbReference type="AlphaFoldDB" id="K2PPT0"/>
<dbReference type="EMBL" id="AMSI01000004">
    <property type="protein sequence ID" value="EKF43072.1"/>
    <property type="molecule type" value="Genomic_DNA"/>
</dbReference>
<evidence type="ECO:0000313" key="2">
    <source>
        <dbReference type="Proteomes" id="UP000007374"/>
    </source>
</evidence>
<dbReference type="eggNOG" id="ENOG502ZFD9">
    <property type="taxonomic scope" value="Bacteria"/>
</dbReference>
<dbReference type="Proteomes" id="UP000007374">
    <property type="component" value="Unassembled WGS sequence"/>
</dbReference>
<keyword evidence="2" id="KW-1185">Reference proteome</keyword>
<proteinExistence type="predicted"/>
<accession>K2PPT0</accession>
<gene>
    <name evidence="1" type="ORF">NA8A_07044</name>
</gene>
<evidence type="ECO:0000313" key="1">
    <source>
        <dbReference type="EMBL" id="EKF43072.1"/>
    </source>
</evidence>
<dbReference type="PATRIC" id="fig|1231190.3.peg.1479"/>
<dbReference type="STRING" id="721133.SAMN05216176_105108"/>
<sequence length="130" mass="13205">MRELLRDRVVAGLLACLLAYAVLFQGVAYAFSQGAMAGSGAVPGFVLCTNNGAQADEDGLPANGRTAHDCCTALCQAGCAVSPALGATTPALESPVTLLLARTWPERVAPAHPGARGLLAEARGPPTFSI</sequence>
<evidence type="ECO:0008006" key="3">
    <source>
        <dbReference type="Google" id="ProtNLM"/>
    </source>
</evidence>
<name>K2PPT0_9HYPH</name>
<reference evidence="1 2" key="1">
    <citation type="journal article" date="2012" name="J. Bacteriol.">
        <title>Genome Sequence of Nitratireductor indicus Type Strain C115.</title>
        <authorList>
            <person name="Lai Q."/>
            <person name="Li G."/>
            <person name="Yu Z."/>
            <person name="Shao Z."/>
        </authorList>
    </citation>
    <scope>NUCLEOTIDE SEQUENCE [LARGE SCALE GENOMIC DNA]</scope>
    <source>
        <strain evidence="1 2">C115</strain>
    </source>
</reference>
<protein>
    <recommendedName>
        <fullName evidence="3">DUF2946 domain-containing protein</fullName>
    </recommendedName>
</protein>
<comment type="caution">
    <text evidence="1">The sequence shown here is derived from an EMBL/GenBank/DDBJ whole genome shotgun (WGS) entry which is preliminary data.</text>
</comment>